<accession>A0A1G6RXJ3</accession>
<evidence type="ECO:0008006" key="4">
    <source>
        <dbReference type="Google" id="ProtNLM"/>
    </source>
</evidence>
<name>A0A1G6RXJ3_9GAMM</name>
<keyword evidence="3" id="KW-1185">Reference proteome</keyword>
<evidence type="ECO:0000256" key="1">
    <source>
        <dbReference type="SAM" id="SignalP"/>
    </source>
</evidence>
<dbReference type="OrthoDB" id="9793561at2"/>
<dbReference type="Pfam" id="PF09694">
    <property type="entry name" value="Gcw_chp"/>
    <property type="match status" value="1"/>
</dbReference>
<dbReference type="EMBL" id="FNAG01000001">
    <property type="protein sequence ID" value="SDD08665.1"/>
    <property type="molecule type" value="Genomic_DNA"/>
</dbReference>
<organism evidence="2 3">
    <name type="scientific">Aquimonas voraii</name>
    <dbReference type="NCBI Taxonomy" id="265719"/>
    <lineage>
        <taxon>Bacteria</taxon>
        <taxon>Pseudomonadati</taxon>
        <taxon>Pseudomonadota</taxon>
        <taxon>Gammaproteobacteria</taxon>
        <taxon>Lysobacterales</taxon>
        <taxon>Lysobacteraceae</taxon>
        <taxon>Aquimonas</taxon>
    </lineage>
</organism>
<dbReference type="InterPro" id="IPR010239">
    <property type="entry name" value="CHP02001"/>
</dbReference>
<dbReference type="Proteomes" id="UP000199603">
    <property type="component" value="Unassembled WGS sequence"/>
</dbReference>
<feature type="signal peptide" evidence="1">
    <location>
        <begin position="1"/>
        <end position="28"/>
    </location>
</feature>
<gene>
    <name evidence="2" type="ORF">SAMN04488509_101127</name>
</gene>
<sequence length="234" mass="25028">MHHRIARSIRGALSGLALSALLAGGASAGELSGDVGVVSDYVFRGVSQTDEDPAVQAGLTYSLESGFYVGTWASQVDFGSETDLEVDFFAGYGFNLSDSVAADVQVLRYVYPDEGSLNYNELLFSLTFAEKLTTTIGYTNDVYNSGETGWYYGASLDLALPAEFTLTPGVGYSRFARGVLEDGSSSYLDWSLGLSRDFGPISASLTYHDTNGEGEDLFGYLADSRVVLGLSYGF</sequence>
<proteinExistence type="predicted"/>
<reference evidence="2 3" key="1">
    <citation type="submission" date="2016-10" db="EMBL/GenBank/DDBJ databases">
        <authorList>
            <person name="de Groot N.N."/>
        </authorList>
    </citation>
    <scope>NUCLEOTIDE SEQUENCE [LARGE SCALE GENOMIC DNA]</scope>
    <source>
        <strain evidence="2 3">DSM 16957</strain>
    </source>
</reference>
<evidence type="ECO:0000313" key="3">
    <source>
        <dbReference type="Proteomes" id="UP000199603"/>
    </source>
</evidence>
<keyword evidence="1" id="KW-0732">Signal</keyword>
<dbReference type="NCBIfam" id="TIGR02001">
    <property type="entry name" value="gcw_chp"/>
    <property type="match status" value="1"/>
</dbReference>
<evidence type="ECO:0000313" key="2">
    <source>
        <dbReference type="EMBL" id="SDD08665.1"/>
    </source>
</evidence>
<protein>
    <recommendedName>
        <fullName evidence="4">Outer membrane protein beta-barrel domain-containing protein</fullName>
    </recommendedName>
</protein>
<dbReference type="RefSeq" id="WP_091237614.1">
    <property type="nucleotide sequence ID" value="NZ_FNAG01000001.1"/>
</dbReference>
<dbReference type="STRING" id="265719.SAMN04488509_101127"/>
<feature type="chain" id="PRO_5011763760" description="Outer membrane protein beta-barrel domain-containing protein" evidence="1">
    <location>
        <begin position="29"/>
        <end position="234"/>
    </location>
</feature>
<dbReference type="AlphaFoldDB" id="A0A1G6RXJ3"/>